<dbReference type="Pfam" id="PF26571">
    <property type="entry name" value="VldE"/>
    <property type="match status" value="1"/>
</dbReference>
<evidence type="ECO:0000313" key="5">
    <source>
        <dbReference type="Proteomes" id="UP001165092"/>
    </source>
</evidence>
<dbReference type="AlphaFoldDB" id="A0A9W6P334"/>
<dbReference type="Proteomes" id="UP001165092">
    <property type="component" value="Unassembled WGS sequence"/>
</dbReference>
<dbReference type="EMBL" id="BSQG01000001">
    <property type="protein sequence ID" value="GLU46212.1"/>
    <property type="molecule type" value="Genomic_DNA"/>
</dbReference>
<organism evidence="4 5">
    <name type="scientific">Nocardiopsis ansamitocini</name>
    <dbReference type="NCBI Taxonomy" id="1670832"/>
    <lineage>
        <taxon>Bacteria</taxon>
        <taxon>Bacillati</taxon>
        <taxon>Actinomycetota</taxon>
        <taxon>Actinomycetes</taxon>
        <taxon>Streptosporangiales</taxon>
        <taxon>Nocardiopsidaceae</taxon>
        <taxon>Nocardiopsis</taxon>
    </lineage>
</organism>
<evidence type="ECO:0000259" key="3">
    <source>
        <dbReference type="Pfam" id="PF26571"/>
    </source>
</evidence>
<evidence type="ECO:0000256" key="2">
    <source>
        <dbReference type="SAM" id="MobiDB-lite"/>
    </source>
</evidence>
<reference evidence="4" key="1">
    <citation type="submission" date="2023-02" db="EMBL/GenBank/DDBJ databases">
        <title>Nocardiopsis ansamitocini NBRC 112285.</title>
        <authorList>
            <person name="Ichikawa N."/>
            <person name="Sato H."/>
            <person name="Tonouchi N."/>
        </authorList>
    </citation>
    <scope>NUCLEOTIDE SEQUENCE</scope>
    <source>
        <strain evidence="4">NBRC 112285</strain>
    </source>
</reference>
<feature type="region of interest" description="Disordered" evidence="2">
    <location>
        <begin position="1"/>
        <end position="21"/>
    </location>
</feature>
<evidence type="ECO:0000313" key="4">
    <source>
        <dbReference type="EMBL" id="GLU46212.1"/>
    </source>
</evidence>
<keyword evidence="5" id="KW-1185">Reference proteome</keyword>
<feature type="coiled-coil region" evidence="1">
    <location>
        <begin position="175"/>
        <end position="213"/>
    </location>
</feature>
<dbReference type="InterPro" id="IPR058593">
    <property type="entry name" value="ARB_07466-like_C"/>
</dbReference>
<comment type="caution">
    <text evidence="4">The sequence shown here is derived from an EMBL/GenBank/DDBJ whole genome shotgun (WGS) entry which is preliminary data.</text>
</comment>
<accession>A0A9W6P334</accession>
<name>A0A9W6P334_9ACTN</name>
<feature type="coiled-coil region" evidence="1">
    <location>
        <begin position="88"/>
        <end position="125"/>
    </location>
</feature>
<keyword evidence="1" id="KW-0175">Coiled coil</keyword>
<feature type="compositionally biased region" description="Basic and acidic residues" evidence="2">
    <location>
        <begin position="11"/>
        <end position="21"/>
    </location>
</feature>
<gene>
    <name evidence="4" type="ORF">Nans01_05630</name>
</gene>
<dbReference type="Gene3D" id="6.10.250.3150">
    <property type="match status" value="1"/>
</dbReference>
<feature type="domain" description="ARB-07466-like C-terminal" evidence="3">
    <location>
        <begin position="226"/>
        <end position="339"/>
    </location>
</feature>
<sequence length="347" mass="38500">MLSIRSTGDGPDDHADFWAPDPPERTWRELLAAVVAVPTGIRRRTGALAAAVTLTLVMSPVATGSAAPAAPAPAESLDSLLSRADSLSEEYNGELRDMEGVIADAEKAEERAKKTRSEVEESRKQVQHLAVATYTSGGLDPSLSLFVEGEPQDIIDRAALIAHLANTNNDKIDHLRQAQQRDEKAQENSQEKVDQVEADLAELEDRRNEVQGLIADYPVQEMGPPDSLTPRTRQMRDVIIDEFGRNNANGGVGCYRPDGGFVVGEHPKGRACDFMVNKNGQMPTAKQQEHGQQIADWAQENADRLGIMYIIWKQEIWDIRRNEGWRQMSDRGSITENHFDHVHISMF</sequence>
<protein>
    <recommendedName>
        <fullName evidence="3">ARB-07466-like C-terminal domain-containing protein</fullName>
    </recommendedName>
</protein>
<evidence type="ECO:0000256" key="1">
    <source>
        <dbReference type="SAM" id="Coils"/>
    </source>
</evidence>
<proteinExistence type="predicted"/>